<dbReference type="Proteomes" id="UP000008080">
    <property type="component" value="Chromosome"/>
</dbReference>
<dbReference type="STRING" id="264462.Bd3228"/>
<evidence type="ECO:0000313" key="1">
    <source>
        <dbReference type="EMBL" id="CAE78045.1"/>
    </source>
</evidence>
<reference evidence="1 2" key="1">
    <citation type="journal article" date="2004" name="Science">
        <title>A predator unmasked: life cycle of Bdellovibrio bacteriovorus from a genomic perspective.</title>
        <authorList>
            <person name="Rendulic S."/>
            <person name="Jagtap P."/>
            <person name="Rosinus A."/>
            <person name="Eppinger M."/>
            <person name="Baar C."/>
            <person name="Lanz C."/>
            <person name="Keller H."/>
            <person name="Lambert C."/>
            <person name="Evans K.J."/>
            <person name="Goesmann A."/>
            <person name="Meyer F."/>
            <person name="Sockett R.E."/>
            <person name="Schuster S.C."/>
        </authorList>
    </citation>
    <scope>NUCLEOTIDE SEQUENCE [LARGE SCALE GENOMIC DNA]</scope>
    <source>
        <strain evidence="2">ATCC 15356 / DSM 50701 / NCIMB 9529 / HD100</strain>
    </source>
</reference>
<evidence type="ECO:0000313" key="2">
    <source>
        <dbReference type="Proteomes" id="UP000008080"/>
    </source>
</evidence>
<keyword evidence="2" id="KW-1185">Reference proteome</keyword>
<name>Q6MID4_BDEBA</name>
<dbReference type="KEGG" id="bba:Bd3228"/>
<gene>
    <name evidence="1" type="ordered locus">Bd3228</name>
</gene>
<organism evidence="1 2">
    <name type="scientific">Bdellovibrio bacteriovorus (strain ATCC 15356 / DSM 50701 / NCIMB 9529 / HD100)</name>
    <dbReference type="NCBI Taxonomy" id="264462"/>
    <lineage>
        <taxon>Bacteria</taxon>
        <taxon>Pseudomonadati</taxon>
        <taxon>Bdellovibrionota</taxon>
        <taxon>Bdellovibrionia</taxon>
        <taxon>Bdellovibrionales</taxon>
        <taxon>Pseudobdellovibrionaceae</taxon>
        <taxon>Bdellovibrio</taxon>
    </lineage>
</organism>
<sequence length="37" mass="4206">MRAMQFLGSGPEASRFNYGLKYLQLIQCHTSKSISKN</sequence>
<protein>
    <submittedName>
        <fullName evidence="1">Uncharacterized protein</fullName>
    </submittedName>
</protein>
<dbReference type="AlphaFoldDB" id="Q6MID4"/>
<proteinExistence type="predicted"/>
<dbReference type="HOGENOM" id="CLU_3340665_0_0_7"/>
<accession>Q6MID4</accession>
<dbReference type="EMBL" id="BX842655">
    <property type="protein sequence ID" value="CAE78045.1"/>
    <property type="molecule type" value="Genomic_DNA"/>
</dbReference>